<dbReference type="EMBL" id="SRPO01000017">
    <property type="protein sequence ID" value="KAG5948496.1"/>
    <property type="molecule type" value="Genomic_DNA"/>
</dbReference>
<feature type="compositionally biased region" description="Polar residues" evidence="6">
    <location>
        <begin position="789"/>
        <end position="799"/>
    </location>
</feature>
<feature type="domain" description="ELP1 three-helical bundle" evidence="11">
    <location>
        <begin position="1102"/>
        <end position="1281"/>
    </location>
</feature>
<keyword evidence="4" id="KW-0819">tRNA processing</keyword>
<comment type="caution">
    <text evidence="12">The sequence shown here is derived from an EMBL/GenBank/DDBJ whole genome shotgun (WGS) entry which is preliminary data.</text>
</comment>
<dbReference type="InterPro" id="IPR056167">
    <property type="entry name" value="A-sol_ELP1"/>
</dbReference>
<name>A0A9P7SL90_9HYPO</name>
<evidence type="ECO:0000256" key="1">
    <source>
        <dbReference type="ARBA" id="ARBA00005043"/>
    </source>
</evidence>
<dbReference type="InterPro" id="IPR056164">
    <property type="entry name" value="Beta-prop_ELP1_1st"/>
</dbReference>
<gene>
    <name evidence="12" type="ORF">E4U60_001644</name>
</gene>
<sequence>MRNLRNVRLARWSHADITAACWNPVTDGIICTIGPTAESSRIQLVSYAESDAPASCTEIAAWDAPSPIPELPFDRVVSLQYLNGSGTICIVLEGGDIITVQGPDSSEPGQVEIVGSIDAGIAAARWSPDEDLLVVATNAGTAIFMSATFDLVAEVTMTAEDLKASKHVSVGWGKKETQFQGRGAKALRDPTIPERVDEGLPGACEDGSTTISWRGDGAYVAINSVQEGSRRVVRVYSRQGELDSASEPVDGLEGPLSWRPSGNLMAGIQRLSDRIDVVFFERNGLRHGQFTLRSPGKNLVDNADIRLEWNADSTVLAVTLGDLVQLWTMGNYHWYLKREISVVPGLSHLSWHPEKALRFAAVSISEIMSVEEVFHTARGSCLPPHDNGAVAVIDGENVKLTAFRTANVPPPMSLFDITTESPVADVAFGRQNTSFAALHQKAIDIYQWPMKNGRSIKPTLKVSVSFMSSNLSECGRLVPLRIWSVSDGIFCCICSQEGQGLGLRQFTIDADAGVIREVPNSDGKVRVSNSTYEDAKSMEAYGQDLQGRLCKYTPAAAPVSGNSESSEKQVIIEETGLKFPTHLPWFEMSKVHDDSLVVFGQSRNGHLYANSRLLAKNCISFVVTPSHLIFTTSNHFVKYVHLAATAEELQVPEDDPENDERCRSVERGSRLVVAIPTNMSIVLQMPRGNVETIFPRAMVVAGIRSLIEDKNYARAFSCCRTQRVDMNILYDHQPTQFLANVGLFLDQLNDVSYIDLFLSSLREEDVTETMYKDTKRPRAQVDGEEHSHNSPSPTINNTHSASSPPPTSATSSLPKVNTICDAILKALQTRKATHLQNTITAHVCKSPPALDDGLTIVAELMQENDEKVAEKAVEHICFLVDVNRLYEHALGLYNLELALLVAQQSQRDPREYLPFIQDLHALPDLRRQFVIDDHLGRRSKALTYLHALDAFDELCSYTTKHALYQDALRIYRYDQARLGAITALYAEYLESRSSYREAGLAFESLQNYAKATSCYRAAGAACWQECLYTAQQQKSPPLSASAMADLATSLADALWESKDYSAAATIHLEHLSSLETAIKCLCKGYLFAEAIRLVVRHARPELLESAVDVGLAEALGSTTEFLADCKAQLLAQTPRIAELRRKAIEDPLSFYEGERPGGVDIPDDVSIAASSRISTSASLFTRYTGKAGSVGTLGTGVSRATSKNRRREEKKRARGRKGTVYEEEYLVNSVRRLIERVAATKPEVERLIFALVRRAMPERARAAESLMNDVVEACKGAIAEVFHHNMFAVGADQETLGQGMAGGGGGNADGMDASAPAWKPTGADAVLQDYLVERTKPQDAPLISSLEKLALLG</sequence>
<keyword evidence="5" id="KW-0539">Nucleus</keyword>
<dbReference type="PANTHER" id="PTHR12747">
    <property type="entry name" value="ELONGATOR COMPLEX PROTEIN 1"/>
    <property type="match status" value="1"/>
</dbReference>
<evidence type="ECO:0000259" key="8">
    <source>
        <dbReference type="Pfam" id="PF23797"/>
    </source>
</evidence>
<dbReference type="OrthoDB" id="40048at2759"/>
<dbReference type="SUPFAM" id="SSF69322">
    <property type="entry name" value="Tricorn protease domain 2"/>
    <property type="match status" value="1"/>
</dbReference>
<dbReference type="Pfam" id="PF23797">
    <property type="entry name" value="Beta-prop_ELP1_2nd"/>
    <property type="match status" value="1"/>
</dbReference>
<keyword evidence="13" id="KW-1185">Reference proteome</keyword>
<comment type="subcellular location">
    <subcellularLocation>
        <location evidence="5">Cytoplasm</location>
    </subcellularLocation>
    <subcellularLocation>
        <location evidence="5">Nucleus</location>
    </subcellularLocation>
</comment>
<comment type="function">
    <text evidence="5">Component of the elongator complex which is required for multiple tRNA modifications, including mcm5U (5-methoxycarbonylmethyl uridine), mcm5s2U (5-methoxycarbonylmethyl-2-thiouridine), and ncm5U (5-carbamoylmethyl uridine). The elongator complex catalyzes formation of carboxymethyluridine in the wobble base at position 34 in tRNAs.</text>
</comment>
<dbReference type="Pfam" id="PF23878">
    <property type="entry name" value="TPR_ELP1"/>
    <property type="match status" value="1"/>
</dbReference>
<feature type="domain" description="ELP1 first N-terminal beta-propeller" evidence="7">
    <location>
        <begin position="1"/>
        <end position="354"/>
    </location>
</feature>
<dbReference type="PANTHER" id="PTHR12747:SF0">
    <property type="entry name" value="ELONGATOR COMPLEX PROTEIN 1"/>
    <property type="match status" value="1"/>
</dbReference>
<dbReference type="Pfam" id="PF04762">
    <property type="entry name" value="Beta-prop_ELP1_1st"/>
    <property type="match status" value="1"/>
</dbReference>
<comment type="pathway">
    <text evidence="1">tRNA modification; 5-methoxycarbonylmethyl-2-thiouridine-tRNA biosynthesis.</text>
</comment>
<dbReference type="Proteomes" id="UP000706124">
    <property type="component" value="Unassembled WGS sequence"/>
</dbReference>
<accession>A0A9P7SL90</accession>
<dbReference type="InterPro" id="IPR056165">
    <property type="entry name" value="Beta-prop_ELP1_2nd"/>
</dbReference>
<evidence type="ECO:0000313" key="13">
    <source>
        <dbReference type="Proteomes" id="UP000706124"/>
    </source>
</evidence>
<comment type="similarity">
    <text evidence="2 5">Belongs to the ELP1/IKA1 family.</text>
</comment>
<feature type="compositionally biased region" description="Basic and acidic residues" evidence="6">
    <location>
        <begin position="770"/>
        <end position="788"/>
    </location>
</feature>
<dbReference type="Pfam" id="PF23925">
    <property type="entry name" value="A-sol_ELP1"/>
    <property type="match status" value="1"/>
</dbReference>
<dbReference type="GO" id="GO:0002926">
    <property type="term" value="P:tRNA wobble base 5-methoxycarbonylmethyl-2-thiouridinylation"/>
    <property type="evidence" value="ECO:0007669"/>
    <property type="project" value="TreeGrafter"/>
</dbReference>
<evidence type="ECO:0000259" key="11">
    <source>
        <dbReference type="Pfam" id="PF23936"/>
    </source>
</evidence>
<organism evidence="12 13">
    <name type="scientific">Claviceps pazoutovae</name>
    <dbReference type="NCBI Taxonomy" id="1649127"/>
    <lineage>
        <taxon>Eukaryota</taxon>
        <taxon>Fungi</taxon>
        <taxon>Dikarya</taxon>
        <taxon>Ascomycota</taxon>
        <taxon>Pezizomycotina</taxon>
        <taxon>Sordariomycetes</taxon>
        <taxon>Hypocreomycetidae</taxon>
        <taxon>Hypocreales</taxon>
        <taxon>Clavicipitaceae</taxon>
        <taxon>Claviceps</taxon>
    </lineage>
</organism>
<dbReference type="Pfam" id="PF23936">
    <property type="entry name" value="HB_ELP1"/>
    <property type="match status" value="1"/>
</dbReference>
<evidence type="ECO:0000256" key="2">
    <source>
        <dbReference type="ARBA" id="ARBA00006086"/>
    </source>
</evidence>
<dbReference type="InterPro" id="IPR056169">
    <property type="entry name" value="HB_ELP1"/>
</dbReference>
<feature type="domain" description="ELP1 TPR" evidence="9">
    <location>
        <begin position="928"/>
        <end position="1092"/>
    </location>
</feature>
<evidence type="ECO:0000256" key="6">
    <source>
        <dbReference type="SAM" id="MobiDB-lite"/>
    </source>
</evidence>
<dbReference type="GO" id="GO:0033588">
    <property type="term" value="C:elongator holoenzyme complex"/>
    <property type="evidence" value="ECO:0007669"/>
    <property type="project" value="InterPro"/>
</dbReference>
<feature type="region of interest" description="Disordered" evidence="6">
    <location>
        <begin position="768"/>
        <end position="812"/>
    </location>
</feature>
<protein>
    <recommendedName>
        <fullName evidence="5">Elongator complex protein 1</fullName>
    </recommendedName>
</protein>
<dbReference type="GO" id="GO:0005634">
    <property type="term" value="C:nucleus"/>
    <property type="evidence" value="ECO:0007669"/>
    <property type="project" value="UniProtKB-SubCell"/>
</dbReference>
<evidence type="ECO:0000259" key="7">
    <source>
        <dbReference type="Pfam" id="PF04762"/>
    </source>
</evidence>
<feature type="domain" description="ELP1 alpha-solenoid" evidence="10">
    <location>
        <begin position="696"/>
        <end position="919"/>
    </location>
</feature>
<evidence type="ECO:0000256" key="4">
    <source>
        <dbReference type="ARBA" id="ARBA00022694"/>
    </source>
</evidence>
<feature type="domain" description="ELP1 N-terminal second beta-propeller" evidence="8">
    <location>
        <begin position="392"/>
        <end position="672"/>
    </location>
</feature>
<proteinExistence type="inferred from homology"/>
<dbReference type="GO" id="GO:0005829">
    <property type="term" value="C:cytosol"/>
    <property type="evidence" value="ECO:0007669"/>
    <property type="project" value="TreeGrafter"/>
</dbReference>
<dbReference type="InterPro" id="IPR056166">
    <property type="entry name" value="TPR_ELP1"/>
</dbReference>
<dbReference type="GO" id="GO:0000049">
    <property type="term" value="F:tRNA binding"/>
    <property type="evidence" value="ECO:0007669"/>
    <property type="project" value="TreeGrafter"/>
</dbReference>
<reference evidence="12 13" key="1">
    <citation type="journal article" date="2020" name="bioRxiv">
        <title>Whole genome comparisons of ergot fungi reveals the divergence and evolution of species within the genus Claviceps are the result of varying mechanisms driving genome evolution and host range expansion.</title>
        <authorList>
            <person name="Wyka S.A."/>
            <person name="Mondo S.J."/>
            <person name="Liu M."/>
            <person name="Dettman J."/>
            <person name="Nalam V."/>
            <person name="Broders K.D."/>
        </authorList>
    </citation>
    <scope>NUCLEOTIDE SEQUENCE [LARGE SCALE GENOMIC DNA]</scope>
    <source>
        <strain evidence="12 13">CCC 1485</strain>
    </source>
</reference>
<evidence type="ECO:0000313" key="12">
    <source>
        <dbReference type="EMBL" id="KAG5948496.1"/>
    </source>
</evidence>
<dbReference type="PIRSF" id="PIRSF017233">
    <property type="entry name" value="IKAP"/>
    <property type="match status" value="1"/>
</dbReference>
<feature type="region of interest" description="Disordered" evidence="6">
    <location>
        <begin position="1194"/>
        <end position="1215"/>
    </location>
</feature>
<dbReference type="InterPro" id="IPR006849">
    <property type="entry name" value="Elp1"/>
</dbReference>
<evidence type="ECO:0000259" key="9">
    <source>
        <dbReference type="Pfam" id="PF23878"/>
    </source>
</evidence>
<evidence type="ECO:0000256" key="5">
    <source>
        <dbReference type="PIRNR" id="PIRNR017233"/>
    </source>
</evidence>
<evidence type="ECO:0000256" key="3">
    <source>
        <dbReference type="ARBA" id="ARBA00022490"/>
    </source>
</evidence>
<evidence type="ECO:0000259" key="10">
    <source>
        <dbReference type="Pfam" id="PF23925"/>
    </source>
</evidence>
<keyword evidence="3 5" id="KW-0963">Cytoplasm</keyword>